<gene>
    <name evidence="2" type="primary">106077367</name>
</gene>
<dbReference type="EnsemblMetazoa" id="BGLB011541-RC">
    <property type="protein sequence ID" value="BGLB011541-PC"/>
    <property type="gene ID" value="BGLB011541"/>
</dbReference>
<dbReference type="KEGG" id="bgt:106077367"/>
<dbReference type="EnsemblMetazoa" id="BGLB011541-RB">
    <property type="protein sequence ID" value="BGLB011541-PB"/>
    <property type="gene ID" value="BGLB011541"/>
</dbReference>
<evidence type="ECO:0000313" key="2">
    <source>
        <dbReference type="EnsemblMetazoa" id="BGLB011541-PB"/>
    </source>
</evidence>
<dbReference type="AlphaFoldDB" id="A0A2C9K1C8"/>
<name>A0A2C9K1C8_BIOGL</name>
<evidence type="ECO:0000313" key="4">
    <source>
        <dbReference type="Proteomes" id="UP000076420"/>
    </source>
</evidence>
<evidence type="ECO:0008006" key="5">
    <source>
        <dbReference type="Google" id="ProtNLM"/>
    </source>
</evidence>
<dbReference type="Proteomes" id="UP000076420">
    <property type="component" value="Unassembled WGS sequence"/>
</dbReference>
<dbReference type="VEuPathDB" id="VectorBase:BGLB011541"/>
<dbReference type="VEuPathDB" id="VectorBase:BGLAX_038721"/>
<dbReference type="EnsemblMetazoa" id="BGLB011541-RD">
    <property type="protein sequence ID" value="BGLB011541-PD"/>
    <property type="gene ID" value="BGLB011541"/>
</dbReference>
<reference evidence="3" key="1">
    <citation type="journal article" date="2004" name="J. Parasitol.">
        <title>The mitochondrial genome of Biomphalaria glabrata (Gastropoda: Basommatophora), intermediate host of Schistosoma mansoni.</title>
        <authorList>
            <person name="DeJong R.J."/>
            <person name="Emery A.M."/>
            <person name="Adema C.M."/>
        </authorList>
    </citation>
    <scope>NUCLEOTIDE SEQUENCE</scope>
    <source>
        <strain evidence="3">BB02</strain>
    </source>
</reference>
<reference evidence="3" key="2">
    <citation type="submission" date="2013-03" db="EMBL/GenBank/DDBJ databases">
        <title>Sequence assembly of the Biomphalaria glabrata genome version 4.3.</title>
        <authorList>
            <person name="Warren W."/>
            <person name="Wilson R.K."/>
            <person name="Hillier L.W."/>
            <person name="Minx P."/>
        </authorList>
    </citation>
    <scope>NUCLEOTIDE SEQUENCE</scope>
    <source>
        <strain evidence="3">BB02</strain>
    </source>
</reference>
<dbReference type="PANTHER" id="PTHR39069">
    <property type="entry name" value="ECDYSONE-INDUCIBLE GENE E1, ISOFORM A"/>
    <property type="match status" value="1"/>
</dbReference>
<dbReference type="PANTHER" id="PTHR39069:SF8">
    <property type="entry name" value="FI17111P1"/>
    <property type="match status" value="1"/>
</dbReference>
<evidence type="ECO:0000256" key="1">
    <source>
        <dbReference type="SAM" id="SignalP"/>
    </source>
</evidence>
<feature type="chain" id="PRO_5014284916" description="EB domain-containing protein" evidence="1">
    <location>
        <begin position="31"/>
        <end position="181"/>
    </location>
</feature>
<feature type="signal peptide" evidence="1">
    <location>
        <begin position="1"/>
        <end position="30"/>
    </location>
</feature>
<evidence type="ECO:0000313" key="3">
    <source>
        <dbReference type="EnsemblMetazoa" id="BGLB011541-PD"/>
    </source>
</evidence>
<accession>A0A2C9K1C8</accession>
<proteinExistence type="predicted"/>
<keyword evidence="1" id="KW-0732">Signal</keyword>
<reference evidence="2" key="3">
    <citation type="submission" date="2020-05" db="UniProtKB">
        <authorList>
            <consortium name="EnsemblMetazoa"/>
        </authorList>
    </citation>
    <scope>IDENTIFICATION</scope>
    <source>
        <strain evidence="2">BB02</strain>
    </source>
</reference>
<protein>
    <recommendedName>
        <fullName evidence="5">EB domain-containing protein</fullName>
    </recommendedName>
</protein>
<organism evidence="2 4">
    <name type="scientific">Biomphalaria glabrata</name>
    <name type="common">Bloodfluke planorb</name>
    <name type="synonym">Freshwater snail</name>
    <dbReference type="NCBI Taxonomy" id="6526"/>
    <lineage>
        <taxon>Eukaryota</taxon>
        <taxon>Metazoa</taxon>
        <taxon>Spiralia</taxon>
        <taxon>Lophotrochozoa</taxon>
        <taxon>Mollusca</taxon>
        <taxon>Gastropoda</taxon>
        <taxon>Heterobranchia</taxon>
        <taxon>Euthyneura</taxon>
        <taxon>Panpulmonata</taxon>
        <taxon>Hygrophila</taxon>
        <taxon>Lymnaeoidea</taxon>
        <taxon>Planorbidae</taxon>
        <taxon>Biomphalaria</taxon>
    </lineage>
</organism>
<dbReference type="OrthoDB" id="6043118at2759"/>
<sequence length="181" mass="19977">MNSNPVFAFYALKLLCYLLVLSSLVDVVHSAGIKDKCSTDADCKVVRSSCRPDGCQGYQCFCNKGYIYDRNKVTCEKAANVRESCTGGEKCLSIMAVCQNGICQCSKYFDYVESLQKCSFPKGNIIGEPCDTKDNCTEPTGSCLNGYCACGDGYRMKTEEEFWVDPQNTNECVISSFSLCK</sequence>